<sequence>MAQKLGSALVRGFFFLILPILTFTLGHEALEQRLDSGRPLPIVFIGEKGGTYKCIQTSMNFRSQGHITTLTKVGAAHTMAAHTMQEGHESLDVHDLGGSVTVFVTLYAHQPTKDFFIVASSHFTRPVLATTAILHCFGSKIPPSKPLPNCPTCHVHWSIQRASTIRLNLIANAARPIPQGSSHYRSIPIVRILVLENTAAETKPCTNKKFPAETEPFPAQTKPCAHKKSPAETEPCSHVVHVLPRIRRLLGKLPDVNVHSPASTSNENSWNLDKVDPPSPPAPSGNPPIHE</sequence>
<proteinExistence type="predicted"/>
<accession>A0AAV5MPY7</accession>
<evidence type="ECO:0000256" key="1">
    <source>
        <dbReference type="SAM" id="MobiDB-lite"/>
    </source>
</evidence>
<keyword evidence="2" id="KW-1133">Transmembrane helix</keyword>
<feature type="compositionally biased region" description="Polar residues" evidence="1">
    <location>
        <begin position="260"/>
        <end position="271"/>
    </location>
</feature>
<keyword evidence="2" id="KW-0812">Transmembrane</keyword>
<dbReference type="AlphaFoldDB" id="A0AAV5MPY7"/>
<keyword evidence="4" id="KW-1185">Reference proteome</keyword>
<protein>
    <submittedName>
        <fullName evidence="3">Uncharacterized protein</fullName>
    </submittedName>
</protein>
<evidence type="ECO:0000313" key="3">
    <source>
        <dbReference type="EMBL" id="GKV51679.1"/>
    </source>
</evidence>
<evidence type="ECO:0000256" key="2">
    <source>
        <dbReference type="SAM" id="Phobius"/>
    </source>
</evidence>
<feature type="region of interest" description="Disordered" evidence="1">
    <location>
        <begin position="257"/>
        <end position="291"/>
    </location>
</feature>
<keyword evidence="2" id="KW-0472">Membrane</keyword>
<feature type="transmembrane region" description="Helical" evidence="2">
    <location>
        <begin position="12"/>
        <end position="30"/>
    </location>
</feature>
<reference evidence="3 4" key="1">
    <citation type="journal article" date="2021" name="Commun. Biol.">
        <title>The genome of Shorea leprosula (Dipterocarpaceae) highlights the ecological relevance of drought in aseasonal tropical rainforests.</title>
        <authorList>
            <person name="Ng K.K.S."/>
            <person name="Kobayashi M.J."/>
            <person name="Fawcett J.A."/>
            <person name="Hatakeyama M."/>
            <person name="Paape T."/>
            <person name="Ng C.H."/>
            <person name="Ang C.C."/>
            <person name="Tnah L.H."/>
            <person name="Lee C.T."/>
            <person name="Nishiyama T."/>
            <person name="Sese J."/>
            <person name="O'Brien M.J."/>
            <person name="Copetti D."/>
            <person name="Mohd Noor M.I."/>
            <person name="Ong R.C."/>
            <person name="Putra M."/>
            <person name="Sireger I.Z."/>
            <person name="Indrioko S."/>
            <person name="Kosugi Y."/>
            <person name="Izuno A."/>
            <person name="Isagi Y."/>
            <person name="Lee S.L."/>
            <person name="Shimizu K.K."/>
        </authorList>
    </citation>
    <scope>NUCLEOTIDE SEQUENCE [LARGE SCALE GENOMIC DNA]</scope>
    <source>
        <strain evidence="3">214</strain>
    </source>
</reference>
<evidence type="ECO:0000313" key="4">
    <source>
        <dbReference type="Proteomes" id="UP001054252"/>
    </source>
</evidence>
<feature type="region of interest" description="Disordered" evidence="1">
    <location>
        <begin position="206"/>
        <end position="231"/>
    </location>
</feature>
<name>A0AAV5MPY7_9ROSI</name>
<dbReference type="Proteomes" id="UP001054252">
    <property type="component" value="Unassembled WGS sequence"/>
</dbReference>
<dbReference type="EMBL" id="BPVZ01000526">
    <property type="protein sequence ID" value="GKV51679.1"/>
    <property type="molecule type" value="Genomic_DNA"/>
</dbReference>
<comment type="caution">
    <text evidence="3">The sequence shown here is derived from an EMBL/GenBank/DDBJ whole genome shotgun (WGS) entry which is preliminary data.</text>
</comment>
<gene>
    <name evidence="3" type="ORF">SLEP1_g58310</name>
</gene>
<feature type="compositionally biased region" description="Pro residues" evidence="1">
    <location>
        <begin position="277"/>
        <end position="291"/>
    </location>
</feature>
<organism evidence="3 4">
    <name type="scientific">Rubroshorea leprosula</name>
    <dbReference type="NCBI Taxonomy" id="152421"/>
    <lineage>
        <taxon>Eukaryota</taxon>
        <taxon>Viridiplantae</taxon>
        <taxon>Streptophyta</taxon>
        <taxon>Embryophyta</taxon>
        <taxon>Tracheophyta</taxon>
        <taxon>Spermatophyta</taxon>
        <taxon>Magnoliopsida</taxon>
        <taxon>eudicotyledons</taxon>
        <taxon>Gunneridae</taxon>
        <taxon>Pentapetalae</taxon>
        <taxon>rosids</taxon>
        <taxon>malvids</taxon>
        <taxon>Malvales</taxon>
        <taxon>Dipterocarpaceae</taxon>
        <taxon>Rubroshorea</taxon>
    </lineage>
</organism>